<evidence type="ECO:0000256" key="2">
    <source>
        <dbReference type="ARBA" id="ARBA00023125"/>
    </source>
</evidence>
<dbReference type="EMBL" id="JAENIL010000001">
    <property type="protein sequence ID" value="MBK1875301.1"/>
    <property type="molecule type" value="Genomic_DNA"/>
</dbReference>
<evidence type="ECO:0000313" key="5">
    <source>
        <dbReference type="EMBL" id="MBK1875301.1"/>
    </source>
</evidence>
<comment type="caution">
    <text evidence="5">The sequence shown here is derived from an EMBL/GenBank/DDBJ whole genome shotgun (WGS) entry which is preliminary data.</text>
</comment>
<dbReference type="Gene3D" id="1.10.10.60">
    <property type="entry name" value="Homeodomain-like"/>
    <property type="match status" value="2"/>
</dbReference>
<protein>
    <submittedName>
        <fullName evidence="5">AraC family transcriptional regulator</fullName>
    </submittedName>
</protein>
<dbReference type="Pfam" id="PF12833">
    <property type="entry name" value="HTH_18"/>
    <property type="match status" value="1"/>
</dbReference>
<dbReference type="Proteomes" id="UP000617628">
    <property type="component" value="Unassembled WGS sequence"/>
</dbReference>
<keyword evidence="6" id="KW-1185">Reference proteome</keyword>
<evidence type="ECO:0000256" key="1">
    <source>
        <dbReference type="ARBA" id="ARBA00023015"/>
    </source>
</evidence>
<keyword evidence="2" id="KW-0238">DNA-binding</keyword>
<dbReference type="InterPro" id="IPR018062">
    <property type="entry name" value="HTH_AraC-typ_CS"/>
</dbReference>
<dbReference type="InterPro" id="IPR009057">
    <property type="entry name" value="Homeodomain-like_sf"/>
</dbReference>
<dbReference type="SUPFAM" id="SSF46689">
    <property type="entry name" value="Homeodomain-like"/>
    <property type="match status" value="1"/>
</dbReference>
<keyword evidence="3" id="KW-0804">Transcription</keyword>
<dbReference type="InterPro" id="IPR011051">
    <property type="entry name" value="RmlC_Cupin_sf"/>
</dbReference>
<dbReference type="GO" id="GO:0043565">
    <property type="term" value="F:sequence-specific DNA binding"/>
    <property type="evidence" value="ECO:0007669"/>
    <property type="project" value="InterPro"/>
</dbReference>
<proteinExistence type="predicted"/>
<reference evidence="5" key="1">
    <citation type="submission" date="2021-01" db="EMBL/GenBank/DDBJ databases">
        <title>Modified the classification status of verrucomicrobia.</title>
        <authorList>
            <person name="Feng X."/>
        </authorList>
    </citation>
    <scope>NUCLEOTIDE SEQUENCE</scope>
    <source>
        <strain evidence="5">KCTC 13126</strain>
    </source>
</reference>
<evidence type="ECO:0000259" key="4">
    <source>
        <dbReference type="PROSITE" id="PS01124"/>
    </source>
</evidence>
<dbReference type="PROSITE" id="PS00041">
    <property type="entry name" value="HTH_ARAC_FAMILY_1"/>
    <property type="match status" value="1"/>
</dbReference>
<dbReference type="InterPro" id="IPR014710">
    <property type="entry name" value="RmlC-like_jellyroll"/>
</dbReference>
<organism evidence="5 6">
    <name type="scientific">Pelagicoccus mobilis</name>
    <dbReference type="NCBI Taxonomy" id="415221"/>
    <lineage>
        <taxon>Bacteria</taxon>
        <taxon>Pseudomonadati</taxon>
        <taxon>Verrucomicrobiota</taxon>
        <taxon>Opitutia</taxon>
        <taxon>Puniceicoccales</taxon>
        <taxon>Pelagicoccaceae</taxon>
        <taxon>Pelagicoccus</taxon>
    </lineage>
</organism>
<sequence>MKKTHLQADDCSPLEEAEERGEVRLVACGRGQYPGRRLEGGQLPGLRTIGYWDAVGLQTWGLPMHRNEGIEICYLLSGETAFATDSERYVLRPGDITITRPWQRHRLGDPNIRACKLFWFILDVESGDGRAAWEFPSWIGPDAESRRELLKVFRKNQRCQIRDEKQGLRRFMEKACSRLDEESQLSTARIANMINFLLLEVADRLSGDISDETSDPQGFDQTIREFFHGLEASVEKAAEPWAVADIAHACRVGVTYLTASCKEIFNTTPSEQLNKVRLFHAAKLLKEREERSVTDIAMATGFSTSQYFATKFRKQFGVTPQGYRK</sequence>
<gene>
    <name evidence="5" type="ORF">JIN87_00405</name>
</gene>
<dbReference type="InterPro" id="IPR018060">
    <property type="entry name" value="HTH_AraC"/>
</dbReference>
<dbReference type="SMART" id="SM00342">
    <property type="entry name" value="HTH_ARAC"/>
    <property type="match status" value="1"/>
</dbReference>
<dbReference type="InterPro" id="IPR020449">
    <property type="entry name" value="Tscrpt_reg_AraC-type_HTH"/>
</dbReference>
<dbReference type="Gene3D" id="2.60.120.10">
    <property type="entry name" value="Jelly Rolls"/>
    <property type="match status" value="1"/>
</dbReference>
<dbReference type="PANTHER" id="PTHR43280">
    <property type="entry name" value="ARAC-FAMILY TRANSCRIPTIONAL REGULATOR"/>
    <property type="match status" value="1"/>
</dbReference>
<dbReference type="InterPro" id="IPR013096">
    <property type="entry name" value="Cupin_2"/>
</dbReference>
<dbReference type="AlphaFoldDB" id="A0A934VJ72"/>
<dbReference type="GO" id="GO:0003700">
    <property type="term" value="F:DNA-binding transcription factor activity"/>
    <property type="evidence" value="ECO:0007669"/>
    <property type="project" value="InterPro"/>
</dbReference>
<dbReference type="SUPFAM" id="SSF51182">
    <property type="entry name" value="RmlC-like cupins"/>
    <property type="match status" value="1"/>
</dbReference>
<feature type="domain" description="HTH araC/xylS-type" evidence="4">
    <location>
        <begin position="224"/>
        <end position="325"/>
    </location>
</feature>
<dbReference type="PRINTS" id="PR00032">
    <property type="entry name" value="HTHARAC"/>
</dbReference>
<name>A0A934VJ72_9BACT</name>
<dbReference type="PANTHER" id="PTHR43280:SF2">
    <property type="entry name" value="HTH-TYPE TRANSCRIPTIONAL REGULATOR EXSA"/>
    <property type="match status" value="1"/>
</dbReference>
<dbReference type="Pfam" id="PF07883">
    <property type="entry name" value="Cupin_2"/>
    <property type="match status" value="1"/>
</dbReference>
<dbReference type="RefSeq" id="WP_200353516.1">
    <property type="nucleotide sequence ID" value="NZ_JAENIL010000001.1"/>
</dbReference>
<dbReference type="PROSITE" id="PS01124">
    <property type="entry name" value="HTH_ARAC_FAMILY_2"/>
    <property type="match status" value="1"/>
</dbReference>
<keyword evidence="1" id="KW-0805">Transcription regulation</keyword>
<accession>A0A934VJ72</accession>
<evidence type="ECO:0000256" key="3">
    <source>
        <dbReference type="ARBA" id="ARBA00023163"/>
    </source>
</evidence>
<evidence type="ECO:0000313" key="6">
    <source>
        <dbReference type="Proteomes" id="UP000617628"/>
    </source>
</evidence>